<dbReference type="AlphaFoldDB" id="A0A024G559"/>
<evidence type="ECO:0000313" key="2">
    <source>
        <dbReference type="EMBL" id="CCI41424.1"/>
    </source>
</evidence>
<protein>
    <submittedName>
        <fullName evidence="2">Uncharacterized protein</fullName>
    </submittedName>
</protein>
<evidence type="ECO:0000256" key="1">
    <source>
        <dbReference type="SAM" id="MobiDB-lite"/>
    </source>
</evidence>
<feature type="region of interest" description="Disordered" evidence="1">
    <location>
        <begin position="352"/>
        <end position="371"/>
    </location>
</feature>
<name>A0A024G559_9STRA</name>
<organism evidence="2 3">
    <name type="scientific">Albugo candida</name>
    <dbReference type="NCBI Taxonomy" id="65357"/>
    <lineage>
        <taxon>Eukaryota</taxon>
        <taxon>Sar</taxon>
        <taxon>Stramenopiles</taxon>
        <taxon>Oomycota</taxon>
        <taxon>Peronosporomycetes</taxon>
        <taxon>Albuginales</taxon>
        <taxon>Albuginaceae</taxon>
        <taxon>Albugo</taxon>
    </lineage>
</organism>
<feature type="compositionally biased region" description="Polar residues" evidence="1">
    <location>
        <begin position="266"/>
        <end position="282"/>
    </location>
</feature>
<feature type="region of interest" description="Disordered" evidence="1">
    <location>
        <begin position="12"/>
        <end position="42"/>
    </location>
</feature>
<feature type="region of interest" description="Disordered" evidence="1">
    <location>
        <begin position="62"/>
        <end position="93"/>
    </location>
</feature>
<proteinExistence type="predicted"/>
<feature type="compositionally biased region" description="Basic and acidic residues" evidence="1">
    <location>
        <begin position="255"/>
        <end position="265"/>
    </location>
</feature>
<evidence type="ECO:0000313" key="3">
    <source>
        <dbReference type="Proteomes" id="UP000053237"/>
    </source>
</evidence>
<accession>A0A024G559</accession>
<reference evidence="2 3" key="1">
    <citation type="submission" date="2012-05" db="EMBL/GenBank/DDBJ databases">
        <title>Recombination and specialization in a pathogen metapopulation.</title>
        <authorList>
            <person name="Gardiner A."/>
            <person name="Kemen E."/>
            <person name="Schultz-Larsen T."/>
            <person name="MacLean D."/>
            <person name="Van Oosterhout C."/>
            <person name="Jones J.D.G."/>
        </authorList>
    </citation>
    <scope>NUCLEOTIDE SEQUENCE [LARGE SCALE GENOMIC DNA]</scope>
    <source>
        <strain evidence="2 3">Ac Nc2</strain>
    </source>
</reference>
<feature type="compositionally biased region" description="Acidic residues" evidence="1">
    <location>
        <begin position="478"/>
        <end position="492"/>
    </location>
</feature>
<dbReference type="InParanoid" id="A0A024G559"/>
<dbReference type="OrthoDB" id="167738at2759"/>
<feature type="region of interest" description="Disordered" evidence="1">
    <location>
        <begin position="169"/>
        <end position="218"/>
    </location>
</feature>
<feature type="compositionally biased region" description="Basic and acidic residues" evidence="1">
    <location>
        <begin position="183"/>
        <end position="192"/>
    </location>
</feature>
<dbReference type="Proteomes" id="UP000053237">
    <property type="component" value="Unassembled WGS sequence"/>
</dbReference>
<feature type="region of interest" description="Disordered" evidence="1">
    <location>
        <begin position="376"/>
        <end position="422"/>
    </location>
</feature>
<feature type="compositionally biased region" description="Polar residues" evidence="1">
    <location>
        <begin position="62"/>
        <end position="71"/>
    </location>
</feature>
<keyword evidence="3" id="KW-1185">Reference proteome</keyword>
<gene>
    <name evidence="2" type="ORF">BN9_022080</name>
</gene>
<feature type="region of interest" description="Disordered" evidence="1">
    <location>
        <begin position="478"/>
        <end position="502"/>
    </location>
</feature>
<dbReference type="EMBL" id="CAIX01000019">
    <property type="protein sequence ID" value="CCI41424.1"/>
    <property type="molecule type" value="Genomic_DNA"/>
</dbReference>
<comment type="caution">
    <text evidence="2">The sequence shown here is derived from an EMBL/GenBank/DDBJ whole genome shotgun (WGS) entry which is preliminary data.</text>
</comment>
<feature type="compositionally biased region" description="Acidic residues" evidence="1">
    <location>
        <begin position="361"/>
        <end position="370"/>
    </location>
</feature>
<feature type="region of interest" description="Disordered" evidence="1">
    <location>
        <begin position="247"/>
        <end position="292"/>
    </location>
</feature>
<sequence length="502" mass="53201">MATSELAAILARRRAKDGSPAVHASPDCGESVSEAMSSNTGKKSVELPSYLASNTLKTANISTHTDSSTIPSPMKEQEARITTPSLQKSSRDGAKVQQLKQNLAGIGLNPFRPGAPPPRKFGGGESIMTTGEEYARTHAMGIAMPGMGSAIPMPGLAKMGVRLPGFAHGSSESTEEVEAARGTIDDMSHDTLTRAVGPKRRAPTTRTAVPTTFPNIDNASSDIEAAHQCSNAETNEFVEGYVSPDAMTRQSASEAEDRTQLDESSQKSNAFESRECAQSTVPVSKLGDENAEMSPSSLFCHEVSNLPTVSEPEQFIEPAQAELLPITTPSDHNMHNLVVPTVQSPKEVVPAALRDQSSDSDWSEDEDEEASSLFGYSNMEPKNEDNKPSSPHPLSPSFSPGSTGNAASLFGNDIPQSPVCTPSISKVDEIEGLEESAGSERSSSISIEAKSTETQNGLKICSAAYICNPPNPIFGLDYIDEESGDESDDEEGLFGTGFPTLS</sequence>